<dbReference type="RefSeq" id="WP_005682085.1">
    <property type="nucleotide sequence ID" value="NZ_RCXR01000001.1"/>
</dbReference>
<name>A0A5M5MD56_BACOV</name>
<sequence>MSENLVQWVTLLSPIISVIAIIVALKVAHDSSKDAMEQVKAIRNLLDVFVAANNLDIVEAQRKYQQQLVDLDKQIEQARMDYETIYPFRSAVRIEQEIAKQEKAKQKEYLEHLFVKRKEIETNLLLIQDYINKATL</sequence>
<dbReference type="AlphaFoldDB" id="A0A5M5MD56"/>
<dbReference type="EMBL" id="VWGP01000001">
    <property type="protein sequence ID" value="KAA4543377.1"/>
    <property type="molecule type" value="Genomic_DNA"/>
</dbReference>
<gene>
    <name evidence="2" type="ORF">F3B85_01865</name>
</gene>
<organism evidence="2 3">
    <name type="scientific">Bacteroides ovatus</name>
    <dbReference type="NCBI Taxonomy" id="28116"/>
    <lineage>
        <taxon>Bacteria</taxon>
        <taxon>Pseudomonadati</taxon>
        <taxon>Bacteroidota</taxon>
        <taxon>Bacteroidia</taxon>
        <taxon>Bacteroidales</taxon>
        <taxon>Bacteroidaceae</taxon>
        <taxon>Bacteroides</taxon>
    </lineage>
</organism>
<reference evidence="2 3" key="1">
    <citation type="journal article" date="2019" name="Nat. Med.">
        <title>A library of human gut bacterial isolates paired with longitudinal multiomics data enables mechanistic microbiome research.</title>
        <authorList>
            <person name="Poyet M."/>
            <person name="Groussin M."/>
            <person name="Gibbons S.M."/>
            <person name="Avila-Pacheco J."/>
            <person name="Jiang X."/>
            <person name="Kearney S.M."/>
            <person name="Perrotta A.R."/>
            <person name="Berdy B."/>
            <person name="Zhao S."/>
            <person name="Lieberman T.D."/>
            <person name="Swanson P.K."/>
            <person name="Smith M."/>
            <person name="Roesemann S."/>
            <person name="Alexander J.E."/>
            <person name="Rich S.A."/>
            <person name="Livny J."/>
            <person name="Vlamakis H."/>
            <person name="Clish C."/>
            <person name="Bullock K."/>
            <person name="Deik A."/>
            <person name="Scott J."/>
            <person name="Pierce K.A."/>
            <person name="Xavier R.J."/>
            <person name="Alm E.J."/>
        </authorList>
    </citation>
    <scope>NUCLEOTIDE SEQUENCE [LARGE SCALE GENOMIC DNA]</scope>
    <source>
        <strain evidence="2 3">BIOML-A41</strain>
    </source>
</reference>
<evidence type="ECO:0000313" key="2">
    <source>
        <dbReference type="EMBL" id="KAA4543377.1"/>
    </source>
</evidence>
<dbReference type="GeneID" id="75112011"/>
<proteinExistence type="predicted"/>
<keyword evidence="1" id="KW-0472">Membrane</keyword>
<dbReference type="Proteomes" id="UP000478493">
    <property type="component" value="Unassembled WGS sequence"/>
</dbReference>
<keyword evidence="1" id="KW-1133">Transmembrane helix</keyword>
<feature type="transmembrane region" description="Helical" evidence="1">
    <location>
        <begin position="6"/>
        <end position="28"/>
    </location>
</feature>
<protein>
    <submittedName>
        <fullName evidence="2">Uncharacterized protein</fullName>
    </submittedName>
</protein>
<evidence type="ECO:0000313" key="3">
    <source>
        <dbReference type="Proteomes" id="UP000478493"/>
    </source>
</evidence>
<keyword evidence="1" id="KW-0812">Transmembrane</keyword>
<accession>A0A5M5MD56</accession>
<evidence type="ECO:0000256" key="1">
    <source>
        <dbReference type="SAM" id="Phobius"/>
    </source>
</evidence>
<comment type="caution">
    <text evidence="2">The sequence shown here is derived from an EMBL/GenBank/DDBJ whole genome shotgun (WGS) entry which is preliminary data.</text>
</comment>